<protein>
    <submittedName>
        <fullName evidence="2">Phage tail protein</fullName>
    </submittedName>
</protein>
<organism evidence="2 3">
    <name type="scientific">Limosilactobacillus reuteri</name>
    <name type="common">Lactobacillus reuteri</name>
    <dbReference type="NCBI Taxonomy" id="1598"/>
    <lineage>
        <taxon>Bacteria</taxon>
        <taxon>Bacillati</taxon>
        <taxon>Bacillota</taxon>
        <taxon>Bacilli</taxon>
        <taxon>Lactobacillales</taxon>
        <taxon>Lactobacillaceae</taxon>
        <taxon>Limosilactobacillus</taxon>
    </lineage>
</organism>
<evidence type="ECO:0000313" key="2">
    <source>
        <dbReference type="EMBL" id="OYS70490.1"/>
    </source>
</evidence>
<proteinExistence type="predicted"/>
<dbReference type="Pfam" id="PF05709">
    <property type="entry name" value="Sipho_tail"/>
    <property type="match status" value="1"/>
</dbReference>
<accession>A0A256SUL7</accession>
<evidence type="ECO:0000313" key="3">
    <source>
        <dbReference type="Proteomes" id="UP000215747"/>
    </source>
</evidence>
<feature type="domain" description="Siphovirus-type tail component RIFT-related" evidence="1">
    <location>
        <begin position="59"/>
        <end position="148"/>
    </location>
</feature>
<dbReference type="NCBIfam" id="TIGR01633">
    <property type="entry name" value="phi3626_gp14_N"/>
    <property type="match status" value="1"/>
</dbReference>
<dbReference type="Gene3D" id="2.40.30.200">
    <property type="match status" value="1"/>
</dbReference>
<dbReference type="InterPro" id="IPR006520">
    <property type="entry name" value="Dit_BPSPP_N"/>
</dbReference>
<reference evidence="3" key="1">
    <citation type="submission" date="2017-05" db="EMBL/GenBank/DDBJ databases">
        <authorList>
            <person name="Lin X.B."/>
            <person name="Stothard P."/>
            <person name="Tasseva G."/>
            <person name="Walter J."/>
        </authorList>
    </citation>
    <scope>NUCLEOTIDE SEQUENCE [LARGE SCALE GENOMIC DNA]</scope>
    <source>
        <strain evidence="3">114h</strain>
    </source>
</reference>
<gene>
    <name evidence="2" type="ORF">CBF96_01990</name>
</gene>
<dbReference type="Proteomes" id="UP000215747">
    <property type="component" value="Unassembled WGS sequence"/>
</dbReference>
<sequence>MLQVFSARTDKPHAYGYGDIRSPVFTPYEFSISPDGKSWTSCFDIPALEGVYCTVPPDVQPATRTNNLRKVGLQDGSRLLSTTYDTRDFTMSMMYSGVSETDAMLEYDALQQFLISREAYWICFSNWPHRMYYVVAKMDKPTYSNEKNWTCNVTFTDLYGLSRSIGTSQDYPDDVWGVSNDMPEGVDPQYTFTTNTFSVYNLGNVLIDPDRRGHPLKIILDGHSDGNLKITNKTTGDAITRAGMEINGKSANSSFDGQFVIDGVRETLNGKSDTMNCTPDTLTLQIGKNAFQIDNFKGTIKFDFPMWWFS</sequence>
<dbReference type="EMBL" id="NGPL01000015">
    <property type="protein sequence ID" value="OYS70490.1"/>
    <property type="molecule type" value="Genomic_DNA"/>
</dbReference>
<dbReference type="RefSeq" id="WP_094536630.1">
    <property type="nucleotide sequence ID" value="NZ_NGPL01000015.1"/>
</dbReference>
<dbReference type="AlphaFoldDB" id="A0A256SUL7"/>
<evidence type="ECO:0000259" key="1">
    <source>
        <dbReference type="Pfam" id="PF05709"/>
    </source>
</evidence>
<name>A0A256SUL7_LIMRT</name>
<reference evidence="2 3" key="2">
    <citation type="submission" date="2017-09" db="EMBL/GenBank/DDBJ databases">
        <title>Tripartite evolution among Lactobacillus johnsonii, Lactobacillus taiwanensis, Lactobacillus reuteri and their rodent host.</title>
        <authorList>
            <person name="Wang T."/>
            <person name="Knowles S."/>
            <person name="Cheng C."/>
        </authorList>
    </citation>
    <scope>NUCLEOTIDE SEQUENCE [LARGE SCALE GENOMIC DNA]</scope>
    <source>
        <strain evidence="2 3">114h</strain>
    </source>
</reference>
<dbReference type="InterPro" id="IPR008841">
    <property type="entry name" value="Siphovirus-type_tail_N"/>
</dbReference>
<comment type="caution">
    <text evidence="2">The sequence shown here is derived from an EMBL/GenBank/DDBJ whole genome shotgun (WGS) entry which is preliminary data.</text>
</comment>